<accession>A0ABQ3YFD7</accession>
<proteinExistence type="predicted"/>
<comment type="caution">
    <text evidence="1">The sequence shown here is derived from an EMBL/GenBank/DDBJ whole genome shotgun (WGS) entry which is preliminary data.</text>
</comment>
<gene>
    <name evidence="1" type="ORF">Ade02nite_73600</name>
</gene>
<evidence type="ECO:0000313" key="1">
    <source>
        <dbReference type="EMBL" id="GID78719.1"/>
    </source>
</evidence>
<evidence type="ECO:0000313" key="2">
    <source>
        <dbReference type="Proteomes" id="UP000609879"/>
    </source>
</evidence>
<dbReference type="RefSeq" id="WP_203773909.1">
    <property type="nucleotide sequence ID" value="NZ_BAAABO010000027.1"/>
</dbReference>
<sequence>MRIPITLPSTGEQARRALLLLGAPAPARLVVDVHAALFDGDLSMPALAAVVRERAAGLCAALDTQLAPVPGLIALADWPLERRVVTPAGRRASALAMVIRVVEFIGMRPSLGPAEHRLLRELARGVPHADADLADAARAALSSVSAAVEAEEPLRLAAVARAETLSRDQQLYGVAALPHQRGRE</sequence>
<name>A0ABQ3YFD7_9ACTN</name>
<organism evidence="1 2">
    <name type="scientific">Paractinoplanes deccanensis</name>
    <dbReference type="NCBI Taxonomy" id="113561"/>
    <lineage>
        <taxon>Bacteria</taxon>
        <taxon>Bacillati</taxon>
        <taxon>Actinomycetota</taxon>
        <taxon>Actinomycetes</taxon>
        <taxon>Micromonosporales</taxon>
        <taxon>Micromonosporaceae</taxon>
        <taxon>Paractinoplanes</taxon>
    </lineage>
</organism>
<keyword evidence="2" id="KW-1185">Reference proteome</keyword>
<reference evidence="1 2" key="1">
    <citation type="submission" date="2021-01" db="EMBL/GenBank/DDBJ databases">
        <title>Whole genome shotgun sequence of Actinoplanes deccanensis NBRC 13994.</title>
        <authorList>
            <person name="Komaki H."/>
            <person name="Tamura T."/>
        </authorList>
    </citation>
    <scope>NUCLEOTIDE SEQUENCE [LARGE SCALE GENOMIC DNA]</scope>
    <source>
        <strain evidence="1 2">NBRC 13994</strain>
    </source>
</reference>
<dbReference type="EMBL" id="BOMI01000148">
    <property type="protein sequence ID" value="GID78719.1"/>
    <property type="molecule type" value="Genomic_DNA"/>
</dbReference>
<protein>
    <submittedName>
        <fullName evidence="1">Uncharacterized protein</fullName>
    </submittedName>
</protein>
<dbReference type="Proteomes" id="UP000609879">
    <property type="component" value="Unassembled WGS sequence"/>
</dbReference>